<accession>A0ABV0XPM9</accession>
<keyword evidence="2" id="KW-1185">Reference proteome</keyword>
<name>A0ABV0XPM9_9TELE</name>
<dbReference type="Proteomes" id="UP001469553">
    <property type="component" value="Unassembled WGS sequence"/>
</dbReference>
<reference evidence="1 2" key="1">
    <citation type="submission" date="2021-06" db="EMBL/GenBank/DDBJ databases">
        <authorList>
            <person name="Palmer J.M."/>
        </authorList>
    </citation>
    <scope>NUCLEOTIDE SEQUENCE [LARGE SCALE GENOMIC DNA]</scope>
    <source>
        <strain evidence="1 2">AS_MEX2019</strain>
        <tissue evidence="1">Muscle</tissue>
    </source>
</reference>
<evidence type="ECO:0000313" key="2">
    <source>
        <dbReference type="Proteomes" id="UP001469553"/>
    </source>
</evidence>
<evidence type="ECO:0000313" key="1">
    <source>
        <dbReference type="EMBL" id="MEQ2283436.1"/>
    </source>
</evidence>
<comment type="caution">
    <text evidence="1">The sequence shown here is derived from an EMBL/GenBank/DDBJ whole genome shotgun (WGS) entry which is preliminary data.</text>
</comment>
<proteinExistence type="predicted"/>
<dbReference type="EMBL" id="JAHRIP010010071">
    <property type="protein sequence ID" value="MEQ2283436.1"/>
    <property type="molecule type" value="Genomic_DNA"/>
</dbReference>
<sequence length="69" mass="7688">MALQIILFGLFGVGLFLTEGSFLWSPAVCSSYSAGGVWRRSGRQRQGWTGEAVLGRRWMCFDLRLTPSC</sequence>
<protein>
    <submittedName>
        <fullName evidence="1">Uncharacterized protein</fullName>
    </submittedName>
</protein>
<organism evidence="1 2">
    <name type="scientific">Ameca splendens</name>
    <dbReference type="NCBI Taxonomy" id="208324"/>
    <lineage>
        <taxon>Eukaryota</taxon>
        <taxon>Metazoa</taxon>
        <taxon>Chordata</taxon>
        <taxon>Craniata</taxon>
        <taxon>Vertebrata</taxon>
        <taxon>Euteleostomi</taxon>
        <taxon>Actinopterygii</taxon>
        <taxon>Neopterygii</taxon>
        <taxon>Teleostei</taxon>
        <taxon>Neoteleostei</taxon>
        <taxon>Acanthomorphata</taxon>
        <taxon>Ovalentaria</taxon>
        <taxon>Atherinomorphae</taxon>
        <taxon>Cyprinodontiformes</taxon>
        <taxon>Goodeidae</taxon>
        <taxon>Ameca</taxon>
    </lineage>
</organism>
<gene>
    <name evidence="1" type="ORF">AMECASPLE_011175</name>
</gene>